<evidence type="ECO:0000256" key="10">
    <source>
        <dbReference type="RuleBase" id="RU000644"/>
    </source>
</evidence>
<gene>
    <name evidence="9" type="primary">infB</name>
    <name evidence="14" type="ORF">BSZ37_15130</name>
</gene>
<dbReference type="GO" id="GO:0003743">
    <property type="term" value="F:translation initiation factor activity"/>
    <property type="evidence" value="ECO:0007669"/>
    <property type="project" value="UniProtKB-UniRule"/>
</dbReference>
<dbReference type="InterPro" id="IPR006847">
    <property type="entry name" value="IF2_N"/>
</dbReference>
<keyword evidence="5 9" id="KW-0396">Initiation factor</keyword>
<keyword evidence="7 9" id="KW-0648">Protein biosynthesis</keyword>
<keyword evidence="6 9" id="KW-0547">Nucleotide-binding</keyword>
<dbReference type="Pfam" id="PF11987">
    <property type="entry name" value="IF-2"/>
    <property type="match status" value="1"/>
</dbReference>
<accession>A0A271J333</accession>
<evidence type="ECO:0000313" key="15">
    <source>
        <dbReference type="Proteomes" id="UP000216339"/>
    </source>
</evidence>
<evidence type="ECO:0000256" key="11">
    <source>
        <dbReference type="RuleBase" id="RU000645"/>
    </source>
</evidence>
<dbReference type="Gene3D" id="3.40.50.300">
    <property type="entry name" value="P-loop containing nucleotide triphosphate hydrolases"/>
    <property type="match status" value="1"/>
</dbReference>
<name>A0A271J333_9BACT</name>
<dbReference type="SUPFAM" id="SSF52156">
    <property type="entry name" value="Initiation factor IF2/eIF5b, domain 3"/>
    <property type="match status" value="1"/>
</dbReference>
<comment type="function">
    <text evidence="9 10">One of the essential components for the initiation of protein synthesis. Protects formylmethionyl-tRNA from spontaneous hydrolysis and promotes its binding to the 30S ribosomal subunits. Also involved in the hydrolysis of GTP during the formation of the 70S ribosomal complex.</text>
</comment>
<dbReference type="InterPro" id="IPR053905">
    <property type="entry name" value="EF-G-like_DII"/>
</dbReference>
<dbReference type="InterPro" id="IPR004161">
    <property type="entry name" value="EFTu-like_2"/>
</dbReference>
<evidence type="ECO:0000256" key="2">
    <source>
        <dbReference type="ARBA" id="ARBA00007733"/>
    </source>
</evidence>
<dbReference type="RefSeq" id="WP_095511348.1">
    <property type="nucleotide sequence ID" value="NZ_MQWD01000001.1"/>
</dbReference>
<dbReference type="AlphaFoldDB" id="A0A271J333"/>
<evidence type="ECO:0000256" key="12">
    <source>
        <dbReference type="SAM" id="MobiDB-lite"/>
    </source>
</evidence>
<evidence type="ECO:0000256" key="3">
    <source>
        <dbReference type="ARBA" id="ARBA00020675"/>
    </source>
</evidence>
<dbReference type="FunFam" id="3.40.50.10050:FF:000001">
    <property type="entry name" value="Translation initiation factor IF-2"/>
    <property type="match status" value="1"/>
</dbReference>
<evidence type="ECO:0000256" key="1">
    <source>
        <dbReference type="ARBA" id="ARBA00004496"/>
    </source>
</evidence>
<feature type="binding site" evidence="9">
    <location>
        <begin position="506"/>
        <end position="510"/>
    </location>
    <ligand>
        <name>GTP</name>
        <dbReference type="ChEBI" id="CHEBI:37565"/>
    </ligand>
</feature>
<feature type="compositionally biased region" description="Basic residues" evidence="12">
    <location>
        <begin position="340"/>
        <end position="349"/>
    </location>
</feature>
<feature type="binding site" evidence="9">
    <location>
        <begin position="459"/>
        <end position="466"/>
    </location>
    <ligand>
        <name>GTP</name>
        <dbReference type="ChEBI" id="CHEBI:37565"/>
    </ligand>
</feature>
<feature type="compositionally biased region" description="Pro residues" evidence="12">
    <location>
        <begin position="106"/>
        <end position="125"/>
    </location>
</feature>
<dbReference type="PROSITE" id="PS01176">
    <property type="entry name" value="IF2"/>
    <property type="match status" value="1"/>
</dbReference>
<sequence length="953" mass="102890">MPARRRRSDQPKRVQLFKASRELNIATDTIVSALKDRGFELDDKLAAGDPNARLDPEMHDALIEAYSDDADAKARVRERRQQIAAEEADETPEPTPAPVAEAKPEPVAPAEPVIQPPPKPEPVAPAEPVVETAPAPEPAPERAPEPVAETTAPEPAAEAEAEPTATKAEAEPPKTAEPVAEAEGATSAETKAAEAPKAEAATVDASTPEPSEPTAEATEPASGTETAEPTAEAKKVGELDASEPSPEADQGGVVRANRYGLTGTKVLGKIDISGLETGRRRKRKRNNDAAETAPPAPGAKDGGKPTRTKKGKKGRKGVSQDEVQKNVQETLQKASGGGSKRTRQKRRRARRDERAAIREARQQELLEQAQVLRVMEFISTGDLAEAMNVPVNEVISKGFGLGMMVSINQRLDADSITLLADEFDYEVEFMEDVEEELDLGEEDAEEDLVSRPPIVTIMGHVDHGKTSLLDYIRQANVVAGEAGGITQHIGAYQITTDEDKQITFLDTPGHEAFTAMRARGAQVTDLVIVVVAADDEVMPQTIEAINHSRAAEVPMVVAINKIDRPTANPDKIMAQLAEQGVQVEQYGGKVQCELISALNGTNVDSLLEKVQLEADLLELTANPDRYGIGTVVESRLDKGRGVVATVLVQNGTLEEGDAYVVGLTSGRVRAMFNERDERVKVAGPSTPVQVLGLSSAPDVGDRLIVMEEEREAREIASKRQQLIREQTLHQRRHVTLADLSRKIKLEGITNLNIVVKGDVGGSVEALSDALLKLSNEEVAVQIVHSGVGAITESDVMLAVASDAVIIGFQVRPVAGVRAIAEREEIDIQLYSVIYDAIEDVRDALEGLLEPEEKETVTSTVEVRETFKAPKVGTIAGSYVVEGKVGRDDKLRIVRDGVVIYQGVIDTLRRFKDDVKEVAAGYECGITVKNYNDIKVGDQFETFVVTEEKRKLAV</sequence>
<evidence type="ECO:0000259" key="13">
    <source>
        <dbReference type="PROSITE" id="PS51722"/>
    </source>
</evidence>
<organism evidence="14 15">
    <name type="scientific">Rubrivirga marina</name>
    <dbReference type="NCBI Taxonomy" id="1196024"/>
    <lineage>
        <taxon>Bacteria</taxon>
        <taxon>Pseudomonadati</taxon>
        <taxon>Rhodothermota</taxon>
        <taxon>Rhodothermia</taxon>
        <taxon>Rhodothermales</taxon>
        <taxon>Rubricoccaceae</taxon>
        <taxon>Rubrivirga</taxon>
    </lineage>
</organism>
<keyword evidence="4 9" id="KW-0963">Cytoplasm</keyword>
<dbReference type="Pfam" id="PF22042">
    <property type="entry name" value="EF-G_D2"/>
    <property type="match status" value="1"/>
</dbReference>
<dbReference type="InterPro" id="IPR000795">
    <property type="entry name" value="T_Tr_GTP-bd_dom"/>
</dbReference>
<evidence type="ECO:0000256" key="8">
    <source>
        <dbReference type="ARBA" id="ARBA00023134"/>
    </source>
</evidence>
<dbReference type="OrthoDB" id="9811804at2"/>
<dbReference type="InterPro" id="IPR015760">
    <property type="entry name" value="TIF_IF2"/>
</dbReference>
<comment type="similarity">
    <text evidence="2 9 10">Belongs to the TRAFAC class translation factor GTPase superfamily. Classic translation factor GTPase family. IF-2 subfamily.</text>
</comment>
<dbReference type="FunFam" id="3.40.50.300:FF:000019">
    <property type="entry name" value="Translation initiation factor IF-2"/>
    <property type="match status" value="1"/>
</dbReference>
<evidence type="ECO:0000256" key="4">
    <source>
        <dbReference type="ARBA" id="ARBA00022490"/>
    </source>
</evidence>
<dbReference type="InterPro" id="IPR000178">
    <property type="entry name" value="TF_IF2_bacterial-like"/>
</dbReference>
<feature type="compositionally biased region" description="Basic residues" evidence="12">
    <location>
        <begin position="306"/>
        <end position="316"/>
    </location>
</feature>
<feature type="region of interest" description="Disordered" evidence="12">
    <location>
        <begin position="71"/>
        <end position="354"/>
    </location>
</feature>
<feature type="compositionally biased region" description="Basic and acidic residues" evidence="12">
    <location>
        <begin position="71"/>
        <end position="81"/>
    </location>
</feature>
<dbReference type="Proteomes" id="UP000216339">
    <property type="component" value="Unassembled WGS sequence"/>
</dbReference>
<dbReference type="InterPro" id="IPR027417">
    <property type="entry name" value="P-loop_NTPase"/>
</dbReference>
<dbReference type="HAMAP" id="MF_00100_B">
    <property type="entry name" value="IF_2_B"/>
    <property type="match status" value="1"/>
</dbReference>
<dbReference type="SUPFAM" id="SSF50447">
    <property type="entry name" value="Translation proteins"/>
    <property type="match status" value="2"/>
</dbReference>
<evidence type="ECO:0000256" key="9">
    <source>
        <dbReference type="HAMAP-Rule" id="MF_00100"/>
    </source>
</evidence>
<evidence type="ECO:0000256" key="7">
    <source>
        <dbReference type="ARBA" id="ARBA00022917"/>
    </source>
</evidence>
<dbReference type="InterPro" id="IPR009000">
    <property type="entry name" value="Transl_B-barrel_sf"/>
</dbReference>
<feature type="compositionally biased region" description="Low complexity" evidence="12">
    <location>
        <begin position="198"/>
        <end position="230"/>
    </location>
</feature>
<reference evidence="14 15" key="1">
    <citation type="submission" date="2016-11" db="EMBL/GenBank/DDBJ databases">
        <title>Study of marine rhodopsin-containing bacteria.</title>
        <authorList>
            <person name="Yoshizawa S."/>
            <person name="Kumagai Y."/>
            <person name="Kogure K."/>
        </authorList>
    </citation>
    <scope>NUCLEOTIDE SEQUENCE [LARGE SCALE GENOMIC DNA]</scope>
    <source>
        <strain evidence="14 15">SAORIC-28</strain>
    </source>
</reference>
<dbReference type="GO" id="GO:0003924">
    <property type="term" value="F:GTPase activity"/>
    <property type="evidence" value="ECO:0007669"/>
    <property type="project" value="UniProtKB-UniRule"/>
</dbReference>
<dbReference type="Pfam" id="PF04760">
    <property type="entry name" value="IF2_N"/>
    <property type="match status" value="1"/>
</dbReference>
<evidence type="ECO:0000256" key="6">
    <source>
        <dbReference type="ARBA" id="ARBA00022741"/>
    </source>
</evidence>
<evidence type="ECO:0000256" key="5">
    <source>
        <dbReference type="ARBA" id="ARBA00022540"/>
    </source>
</evidence>
<proteinExistence type="inferred from homology"/>
<dbReference type="FunFam" id="2.40.30.10:FF:000008">
    <property type="entry name" value="Translation initiation factor IF-2"/>
    <property type="match status" value="1"/>
</dbReference>
<dbReference type="NCBIfam" id="TIGR00231">
    <property type="entry name" value="small_GTP"/>
    <property type="match status" value="1"/>
</dbReference>
<comment type="caution">
    <text evidence="9">Lacks conserved residue(s) required for the propagation of feature annotation.</text>
</comment>
<protein>
    <recommendedName>
        <fullName evidence="3 9">Translation initiation factor IF-2</fullName>
    </recommendedName>
</protein>
<dbReference type="PANTHER" id="PTHR43381">
    <property type="entry name" value="TRANSLATION INITIATION FACTOR IF-2-RELATED"/>
    <property type="match status" value="1"/>
</dbReference>
<dbReference type="Gene3D" id="3.40.50.10050">
    <property type="entry name" value="Translation initiation factor IF- 2, domain 3"/>
    <property type="match status" value="1"/>
</dbReference>
<dbReference type="InterPro" id="IPR023115">
    <property type="entry name" value="TIF_IF2_dom3"/>
</dbReference>
<dbReference type="CDD" id="cd03702">
    <property type="entry name" value="IF2_mtIF2_II"/>
    <property type="match status" value="1"/>
</dbReference>
<dbReference type="NCBIfam" id="TIGR00487">
    <property type="entry name" value="IF-2"/>
    <property type="match status" value="1"/>
</dbReference>
<feature type="compositionally biased region" description="Low complexity" evidence="12">
    <location>
        <begin position="145"/>
        <end position="167"/>
    </location>
</feature>
<dbReference type="InterPro" id="IPR044145">
    <property type="entry name" value="IF2_II"/>
</dbReference>
<comment type="subcellular location">
    <subcellularLocation>
        <location evidence="1 9 11">Cytoplasm</location>
    </subcellularLocation>
</comment>
<comment type="caution">
    <text evidence="14">The sequence shown here is derived from an EMBL/GenBank/DDBJ whole genome shotgun (WGS) entry which is preliminary data.</text>
</comment>
<keyword evidence="8 9" id="KW-0342">GTP-binding</keyword>
<dbReference type="GO" id="GO:0005525">
    <property type="term" value="F:GTP binding"/>
    <property type="evidence" value="ECO:0007669"/>
    <property type="project" value="UniProtKB-KW"/>
</dbReference>
<dbReference type="InterPro" id="IPR005225">
    <property type="entry name" value="Small_GTP-bd"/>
</dbReference>
<dbReference type="Gene3D" id="2.40.30.10">
    <property type="entry name" value="Translation factors"/>
    <property type="match status" value="2"/>
</dbReference>
<keyword evidence="15" id="KW-1185">Reference proteome</keyword>
<dbReference type="EMBL" id="MQWD01000001">
    <property type="protein sequence ID" value="PAP77678.1"/>
    <property type="molecule type" value="Genomic_DNA"/>
</dbReference>
<dbReference type="PROSITE" id="PS51722">
    <property type="entry name" value="G_TR_2"/>
    <property type="match status" value="1"/>
</dbReference>
<dbReference type="Pfam" id="PF00009">
    <property type="entry name" value="GTP_EFTU"/>
    <property type="match status" value="1"/>
</dbReference>
<dbReference type="PANTHER" id="PTHR43381:SF5">
    <property type="entry name" value="TR-TYPE G DOMAIN-CONTAINING PROTEIN"/>
    <property type="match status" value="1"/>
</dbReference>
<dbReference type="CDD" id="cd03692">
    <property type="entry name" value="mtIF2_IVc"/>
    <property type="match status" value="1"/>
</dbReference>
<dbReference type="FunFam" id="2.40.30.10:FF:000007">
    <property type="entry name" value="Translation initiation factor IF-2"/>
    <property type="match status" value="1"/>
</dbReference>
<feature type="domain" description="Tr-type G" evidence="13">
    <location>
        <begin position="450"/>
        <end position="620"/>
    </location>
</feature>
<feature type="binding site" evidence="9">
    <location>
        <begin position="560"/>
        <end position="563"/>
    </location>
    <ligand>
        <name>GTP</name>
        <dbReference type="ChEBI" id="CHEBI:37565"/>
    </ligand>
</feature>
<feature type="compositionally biased region" description="Low complexity" evidence="12">
    <location>
        <begin position="176"/>
        <end position="190"/>
    </location>
</feature>
<dbReference type="InterPro" id="IPR036925">
    <property type="entry name" value="TIF_IF2_dom3_sf"/>
</dbReference>
<dbReference type="SUPFAM" id="SSF52540">
    <property type="entry name" value="P-loop containing nucleoside triphosphate hydrolases"/>
    <property type="match status" value="1"/>
</dbReference>
<dbReference type="CDD" id="cd01887">
    <property type="entry name" value="IF2_eIF5B"/>
    <property type="match status" value="1"/>
</dbReference>
<dbReference type="GO" id="GO:0005737">
    <property type="term" value="C:cytoplasm"/>
    <property type="evidence" value="ECO:0007669"/>
    <property type="project" value="UniProtKB-SubCell"/>
</dbReference>
<dbReference type="Pfam" id="PF03144">
    <property type="entry name" value="GTP_EFTU_D2"/>
    <property type="match status" value="1"/>
</dbReference>
<evidence type="ECO:0000313" key="14">
    <source>
        <dbReference type="EMBL" id="PAP77678.1"/>
    </source>
</evidence>